<dbReference type="InterPro" id="IPR011006">
    <property type="entry name" value="CheY-like_superfamily"/>
</dbReference>
<dbReference type="InterPro" id="IPR005561">
    <property type="entry name" value="ANTAR"/>
</dbReference>
<proteinExistence type="predicted"/>
<keyword evidence="3" id="KW-1185">Reference proteome</keyword>
<feature type="domain" description="ANTAR" evidence="1">
    <location>
        <begin position="20"/>
        <end position="81"/>
    </location>
</feature>
<name>A0ABZ1P462_STRVL</name>
<gene>
    <name evidence="2" type="ORF">OHB29_39195</name>
</gene>
<protein>
    <submittedName>
        <fullName evidence="2">ANTAR domain-containing protein</fullName>
    </submittedName>
</protein>
<dbReference type="RefSeq" id="WP_328346427.1">
    <property type="nucleotide sequence ID" value="NZ_CP107906.1"/>
</dbReference>
<dbReference type="Gene3D" id="1.10.10.10">
    <property type="entry name" value="Winged helix-like DNA-binding domain superfamily/Winged helix DNA-binding domain"/>
    <property type="match status" value="1"/>
</dbReference>
<evidence type="ECO:0000313" key="2">
    <source>
        <dbReference type="EMBL" id="WUG98525.1"/>
    </source>
</evidence>
<dbReference type="PROSITE" id="PS50921">
    <property type="entry name" value="ANTAR"/>
    <property type="match status" value="1"/>
</dbReference>
<dbReference type="SUPFAM" id="SSF52172">
    <property type="entry name" value="CheY-like"/>
    <property type="match status" value="1"/>
</dbReference>
<evidence type="ECO:0000313" key="3">
    <source>
        <dbReference type="Proteomes" id="UP001341259"/>
    </source>
</evidence>
<evidence type="ECO:0000259" key="1">
    <source>
        <dbReference type="PROSITE" id="PS50921"/>
    </source>
</evidence>
<organism evidence="2 3">
    <name type="scientific">Streptomyces violaceus</name>
    <name type="common">Streptomyces venezuelae</name>
    <dbReference type="NCBI Taxonomy" id="1936"/>
    <lineage>
        <taxon>Bacteria</taxon>
        <taxon>Bacillati</taxon>
        <taxon>Actinomycetota</taxon>
        <taxon>Actinomycetes</taxon>
        <taxon>Kitasatosporales</taxon>
        <taxon>Streptomycetaceae</taxon>
        <taxon>Streptomyces</taxon>
    </lineage>
</organism>
<sequence>MTTFRVPRSWPDGVRDGAAVARLEQEKAQLQHAVGSHVTVDQAVGVLVAIHRLVPEAGFEVLREVSQRTNTKLHTVAEMVIGWALGQELPPSVGRELEVAVQRRSCERDALEAG</sequence>
<dbReference type="SMART" id="SM01012">
    <property type="entry name" value="ANTAR"/>
    <property type="match status" value="1"/>
</dbReference>
<accession>A0ABZ1P462</accession>
<dbReference type="EMBL" id="CP107906">
    <property type="protein sequence ID" value="WUG98525.1"/>
    <property type="molecule type" value="Genomic_DNA"/>
</dbReference>
<dbReference type="Pfam" id="PF03861">
    <property type="entry name" value="ANTAR"/>
    <property type="match status" value="1"/>
</dbReference>
<reference evidence="2 3" key="1">
    <citation type="submission" date="2022-10" db="EMBL/GenBank/DDBJ databases">
        <title>The complete genomes of actinobacterial strains from the NBC collection.</title>
        <authorList>
            <person name="Joergensen T.S."/>
            <person name="Alvarez Arevalo M."/>
            <person name="Sterndorff E.B."/>
            <person name="Faurdal D."/>
            <person name="Vuksanovic O."/>
            <person name="Mourched A.-S."/>
            <person name="Charusanti P."/>
            <person name="Shaw S."/>
            <person name="Blin K."/>
            <person name="Weber T."/>
        </authorList>
    </citation>
    <scope>NUCLEOTIDE SEQUENCE [LARGE SCALE GENOMIC DNA]</scope>
    <source>
        <strain evidence="2 3">NBC_00456</strain>
    </source>
</reference>
<dbReference type="Proteomes" id="UP001341259">
    <property type="component" value="Chromosome"/>
</dbReference>
<dbReference type="InterPro" id="IPR036388">
    <property type="entry name" value="WH-like_DNA-bd_sf"/>
</dbReference>